<evidence type="ECO:0000313" key="1">
    <source>
        <dbReference type="EMBL" id="MBN9413686.1"/>
    </source>
</evidence>
<reference evidence="1" key="1">
    <citation type="submission" date="2021-02" db="EMBL/GenBank/DDBJ databases">
        <title>Thiocyanate and organic carbon inputs drive convergent selection for specific autotrophic Afipia and Thiobacillus strains within complex microbiomes.</title>
        <authorList>
            <person name="Huddy R.J."/>
            <person name="Sachdeva R."/>
            <person name="Kadzinga F."/>
            <person name="Kantor R.S."/>
            <person name="Harrison S.T.L."/>
            <person name="Banfield J.F."/>
        </authorList>
    </citation>
    <scope>NUCLEOTIDE SEQUENCE</scope>
    <source>
        <strain evidence="1">SCN18_10_11_15_R4_P_38_20</strain>
    </source>
</reference>
<dbReference type="Proteomes" id="UP000664414">
    <property type="component" value="Unassembled WGS sequence"/>
</dbReference>
<proteinExistence type="predicted"/>
<accession>A0A8J7Q1N2</accession>
<comment type="caution">
    <text evidence="1">The sequence shown here is derived from an EMBL/GenBank/DDBJ whole genome shotgun (WGS) entry which is preliminary data.</text>
</comment>
<dbReference type="SUPFAM" id="SSF81593">
    <property type="entry name" value="Nucleotidyltransferase substrate binding subunit/domain"/>
    <property type="match status" value="1"/>
</dbReference>
<organism evidence="1 2">
    <name type="scientific">Candidatus Paracaedimonas acanthamoebae</name>
    <dbReference type="NCBI Taxonomy" id="244581"/>
    <lineage>
        <taxon>Bacteria</taxon>
        <taxon>Pseudomonadati</taxon>
        <taxon>Pseudomonadota</taxon>
        <taxon>Alphaproteobacteria</taxon>
        <taxon>Holosporales</taxon>
        <taxon>Caedimonadaceae</taxon>
        <taxon>Candidatus Paracaedimonas</taxon>
    </lineage>
</organism>
<dbReference type="EMBL" id="JAFKGL010000033">
    <property type="protein sequence ID" value="MBN9413686.1"/>
    <property type="molecule type" value="Genomic_DNA"/>
</dbReference>
<gene>
    <name evidence="1" type="ORF">J0H12_07200</name>
</gene>
<name>A0A8J7Q1N2_9PROT</name>
<sequence>MQEINRIQNEIEIIDNKSTPEDYKGVLKLYENFIQDLCIKLRKILLNKHNLFISNPVFIVNYSYALDILSNKNIWIEALRLYNQVKYLIPIKDINYDMIKKMSHICNSLLADRFFNTQD</sequence>
<evidence type="ECO:0000313" key="2">
    <source>
        <dbReference type="Proteomes" id="UP000664414"/>
    </source>
</evidence>
<dbReference type="AlphaFoldDB" id="A0A8J7Q1N2"/>
<protein>
    <submittedName>
        <fullName evidence="1">Uncharacterized protein</fullName>
    </submittedName>
</protein>